<dbReference type="InterPro" id="IPR010982">
    <property type="entry name" value="Lambda_DNA-bd_dom_sf"/>
</dbReference>
<keyword evidence="3" id="KW-1185">Reference proteome</keyword>
<accession>A0A7G5FG26</accession>
<organism evidence="2 3">
    <name type="scientific">Corynebacterium hindlerae</name>
    <dbReference type="NCBI Taxonomy" id="699041"/>
    <lineage>
        <taxon>Bacteria</taxon>
        <taxon>Bacillati</taxon>
        <taxon>Actinomycetota</taxon>
        <taxon>Actinomycetes</taxon>
        <taxon>Mycobacteriales</taxon>
        <taxon>Corynebacteriaceae</taxon>
        <taxon>Corynebacterium</taxon>
    </lineage>
</organism>
<evidence type="ECO:0000259" key="1">
    <source>
        <dbReference type="PROSITE" id="PS50943"/>
    </source>
</evidence>
<dbReference type="SUPFAM" id="SSF47413">
    <property type="entry name" value="lambda repressor-like DNA-binding domains"/>
    <property type="match status" value="1"/>
</dbReference>
<name>A0A7G5FG26_9CORY</name>
<gene>
    <name evidence="2" type="ORF">HW450_02120</name>
</gene>
<evidence type="ECO:0000313" key="3">
    <source>
        <dbReference type="Proteomes" id="UP000515570"/>
    </source>
</evidence>
<proteinExistence type="predicted"/>
<dbReference type="CDD" id="cd00093">
    <property type="entry name" value="HTH_XRE"/>
    <property type="match status" value="1"/>
</dbReference>
<dbReference type="Gene3D" id="1.10.260.40">
    <property type="entry name" value="lambda repressor-like DNA-binding domains"/>
    <property type="match status" value="1"/>
</dbReference>
<dbReference type="Pfam" id="PF01381">
    <property type="entry name" value="HTH_3"/>
    <property type="match status" value="1"/>
</dbReference>
<reference evidence="2 3" key="1">
    <citation type="submission" date="2020-07" db="EMBL/GenBank/DDBJ databases">
        <title>non toxigenic Corynebacterium sp. nov from a clinical source.</title>
        <authorList>
            <person name="Bernier A.-M."/>
            <person name="Bernard K."/>
        </authorList>
    </citation>
    <scope>NUCLEOTIDE SEQUENCE [LARGE SCALE GENOMIC DNA]</scope>
    <source>
        <strain evidence="3">NML 93-0612</strain>
    </source>
</reference>
<dbReference type="PROSITE" id="PS50943">
    <property type="entry name" value="HTH_CROC1"/>
    <property type="match status" value="1"/>
</dbReference>
<dbReference type="GO" id="GO:0003677">
    <property type="term" value="F:DNA binding"/>
    <property type="evidence" value="ECO:0007669"/>
    <property type="project" value="InterPro"/>
</dbReference>
<feature type="domain" description="HTH cro/C1-type" evidence="1">
    <location>
        <begin position="1"/>
        <end position="44"/>
    </location>
</feature>
<evidence type="ECO:0000313" key="2">
    <source>
        <dbReference type="EMBL" id="QMV85567.1"/>
    </source>
</evidence>
<sequence>MQEVARKAAISPSHLSDLELGEKEGSSEVIRGILHALGMELDQLLKRAMAPDTPQLSLVA</sequence>
<protein>
    <submittedName>
        <fullName evidence="2">Helix-turn-helix transcriptional regulator</fullName>
    </submittedName>
</protein>
<dbReference type="Proteomes" id="UP000515570">
    <property type="component" value="Chromosome"/>
</dbReference>
<dbReference type="EMBL" id="CP059833">
    <property type="protein sequence ID" value="QMV85567.1"/>
    <property type="molecule type" value="Genomic_DNA"/>
</dbReference>
<dbReference type="InterPro" id="IPR001387">
    <property type="entry name" value="Cro/C1-type_HTH"/>
</dbReference>
<dbReference type="AlphaFoldDB" id="A0A7G5FG26"/>